<dbReference type="Pfam" id="PF13841">
    <property type="entry name" value="Defensin_beta_2"/>
    <property type="match status" value="1"/>
</dbReference>
<dbReference type="Proteomes" id="UP000002254">
    <property type="component" value="Chromosome 24"/>
</dbReference>
<keyword evidence="6" id="KW-0044">Antibiotic</keyword>
<reference evidence="10" key="4">
    <citation type="submission" date="2025-05" db="UniProtKB">
        <authorList>
            <consortium name="Ensembl"/>
        </authorList>
    </citation>
    <scope>IDENTIFICATION</scope>
</reference>
<comment type="subcellular location">
    <subcellularLocation>
        <location evidence="1 6">Secreted</location>
    </subcellularLocation>
</comment>
<evidence type="ECO:0000313" key="9">
    <source>
        <dbReference type="Ensembl" id="ENSCAFP00030013613.1"/>
    </source>
</evidence>
<dbReference type="Gene3D" id="3.10.360.10">
    <property type="entry name" value="Antimicrobial Peptide, Beta-defensin 2, Chain A"/>
    <property type="match status" value="1"/>
</dbReference>
<protein>
    <recommendedName>
        <fullName evidence="6">Beta-defensin</fullName>
    </recommendedName>
</protein>
<evidence type="ECO:0000256" key="5">
    <source>
        <dbReference type="ARBA" id="ARBA00023157"/>
    </source>
</evidence>
<evidence type="ECO:0000313" key="10">
    <source>
        <dbReference type="Ensembl" id="ENSCAFP00040034521.1"/>
    </source>
</evidence>
<evidence type="ECO:0000256" key="4">
    <source>
        <dbReference type="ARBA" id="ARBA00022729"/>
    </source>
</evidence>
<reference evidence="10" key="2">
    <citation type="submission" date="2018-10" db="EMBL/GenBank/DDBJ databases">
        <title>De novo assembly of a Great Dane genome.</title>
        <authorList>
            <person name="Kidd J.M."/>
            <person name="Pendleton A.L."/>
            <person name="Shen F."/>
            <person name="Emery S."/>
        </authorList>
    </citation>
    <scope>NUCLEOTIDE SEQUENCE [LARGE SCALE GENOMIC DNA]</scope>
    <source>
        <strain evidence="10">Great Dane</strain>
    </source>
</reference>
<accession>A0A8C0TE80</accession>
<keyword evidence="5" id="KW-1015">Disulfide bond</keyword>
<keyword evidence="6" id="KW-0211">Defensin</keyword>
<comment type="similarity">
    <text evidence="2 6">Belongs to the beta-defensin family.</text>
</comment>
<name>A0A8C0TE80_CANLF</name>
<organism evidence="10 12">
    <name type="scientific">Canis lupus familiaris</name>
    <name type="common">Dog</name>
    <name type="synonym">Canis familiaris</name>
    <dbReference type="NCBI Taxonomy" id="9615"/>
    <lineage>
        <taxon>Eukaryota</taxon>
        <taxon>Metazoa</taxon>
        <taxon>Chordata</taxon>
        <taxon>Craniata</taxon>
        <taxon>Vertebrata</taxon>
        <taxon>Euteleostomi</taxon>
        <taxon>Mammalia</taxon>
        <taxon>Eutheria</taxon>
        <taxon>Laurasiatheria</taxon>
        <taxon>Carnivora</taxon>
        <taxon>Caniformia</taxon>
        <taxon>Canidae</taxon>
        <taxon>Canis</taxon>
    </lineage>
</organism>
<dbReference type="OrthoDB" id="9827959at2759"/>
<evidence type="ECO:0000259" key="7">
    <source>
        <dbReference type="Pfam" id="PF13841"/>
    </source>
</evidence>
<keyword evidence="6" id="KW-0929">Antimicrobial</keyword>
<dbReference type="GO" id="GO:0005576">
    <property type="term" value="C:extracellular region"/>
    <property type="evidence" value="ECO:0007669"/>
    <property type="project" value="UniProtKB-SubCell"/>
</dbReference>
<evidence type="ECO:0000313" key="12">
    <source>
        <dbReference type="Proteomes" id="UP000694542"/>
    </source>
</evidence>
<dbReference type="Ensembl" id="ENSCAFT00030015620.1">
    <property type="protein sequence ID" value="ENSCAFP00030013613.1"/>
    <property type="gene ID" value="ENSCAFG00030008466.1"/>
</dbReference>
<keyword evidence="4" id="KW-0732">Signal</keyword>
<dbReference type="AlphaFoldDB" id="A0A8C0TE80"/>
<feature type="domain" description="Beta-defensin" evidence="7">
    <location>
        <begin position="2"/>
        <end position="30"/>
    </location>
</feature>
<comment type="function">
    <text evidence="6">Has antibacterial activity.</text>
</comment>
<reference evidence="8 11" key="1">
    <citation type="journal article" date="2005" name="Nature">
        <title>Genome sequence, comparative analysis and haplotype structure of the domestic dog.</title>
        <authorList>
            <consortium name="Broad Sequencing Platform"/>
            <person name="Lindblad-Toh K."/>
            <person name="Wade C.M."/>
            <person name="Mikkelsen T.S."/>
            <person name="Karlsson E.K."/>
            <person name="Jaffe D.B."/>
            <person name="Kamal M."/>
            <person name="Clamp M."/>
            <person name="Chang J.L."/>
            <person name="Kulbokas E.J. III"/>
            <person name="Zody M.C."/>
            <person name="Mauceli E."/>
            <person name="Xie X."/>
            <person name="Breen M."/>
            <person name="Wayne R.K."/>
            <person name="Ostrander E.A."/>
            <person name="Ponting C.P."/>
            <person name="Galibert F."/>
            <person name="Smith D.R."/>
            <person name="DeJong P.J."/>
            <person name="Kirkness E."/>
            <person name="Alvarez P."/>
            <person name="Biagi T."/>
            <person name="Brockman W."/>
            <person name="Butler J."/>
            <person name="Chin C.W."/>
            <person name="Cook A."/>
            <person name="Cuff J."/>
            <person name="Daly M.J."/>
            <person name="DeCaprio D."/>
            <person name="Gnerre S."/>
            <person name="Grabherr M."/>
            <person name="Kellis M."/>
            <person name="Kleber M."/>
            <person name="Bardeleben C."/>
            <person name="Goodstadt L."/>
            <person name="Heger A."/>
            <person name="Hitte C."/>
            <person name="Kim L."/>
            <person name="Koepfli K.P."/>
            <person name="Parker H.G."/>
            <person name="Pollinger J.P."/>
            <person name="Searle S.M."/>
            <person name="Sutter N.B."/>
            <person name="Thomas R."/>
            <person name="Webber C."/>
            <person name="Baldwin J."/>
            <person name="Abebe A."/>
            <person name="Abouelleil A."/>
            <person name="Aftuck L."/>
            <person name="Ait-Zahra M."/>
            <person name="Aldredge T."/>
            <person name="Allen N."/>
            <person name="An P."/>
            <person name="Anderson S."/>
            <person name="Antoine C."/>
            <person name="Arachchi H."/>
            <person name="Aslam A."/>
            <person name="Ayotte L."/>
            <person name="Bachantsang P."/>
            <person name="Barry A."/>
            <person name="Bayul T."/>
            <person name="Benamara M."/>
            <person name="Berlin A."/>
            <person name="Bessette D."/>
            <person name="Blitshteyn B."/>
            <person name="Bloom T."/>
            <person name="Blye J."/>
            <person name="Boguslavskiy L."/>
            <person name="Bonnet C."/>
            <person name="Boukhgalter B."/>
            <person name="Brown A."/>
            <person name="Cahill P."/>
            <person name="Calixte N."/>
            <person name="Camarata J."/>
            <person name="Cheshatsang Y."/>
            <person name="Chu J."/>
            <person name="Citroen M."/>
            <person name="Collymore A."/>
            <person name="Cooke P."/>
            <person name="Dawoe T."/>
            <person name="Daza R."/>
            <person name="Decktor K."/>
            <person name="DeGray S."/>
            <person name="Dhargay N."/>
            <person name="Dooley K."/>
            <person name="Dooley K."/>
            <person name="Dorje P."/>
            <person name="Dorjee K."/>
            <person name="Dorris L."/>
            <person name="Duffey N."/>
            <person name="Dupes A."/>
            <person name="Egbiremolen O."/>
            <person name="Elong R."/>
            <person name="Falk J."/>
            <person name="Farina A."/>
            <person name="Faro S."/>
            <person name="Ferguson D."/>
            <person name="Ferreira P."/>
            <person name="Fisher S."/>
            <person name="FitzGerald M."/>
            <person name="Foley K."/>
            <person name="Foley C."/>
            <person name="Franke A."/>
            <person name="Friedrich D."/>
            <person name="Gage D."/>
            <person name="Garber M."/>
            <person name="Gearin G."/>
            <person name="Giannoukos G."/>
            <person name="Goode T."/>
            <person name="Goyette A."/>
            <person name="Graham J."/>
            <person name="Grandbois E."/>
            <person name="Gyaltsen K."/>
            <person name="Hafez N."/>
            <person name="Hagopian D."/>
            <person name="Hagos B."/>
            <person name="Hall J."/>
            <person name="Healy C."/>
            <person name="Hegarty R."/>
            <person name="Honan T."/>
            <person name="Horn A."/>
            <person name="Houde N."/>
            <person name="Hughes L."/>
            <person name="Hunnicutt L."/>
            <person name="Husby M."/>
            <person name="Jester B."/>
            <person name="Jones C."/>
            <person name="Kamat A."/>
            <person name="Kanga B."/>
            <person name="Kells C."/>
            <person name="Khazanovich D."/>
            <person name="Kieu A.C."/>
            <person name="Kisner P."/>
            <person name="Kumar M."/>
            <person name="Lance K."/>
            <person name="Landers T."/>
            <person name="Lara M."/>
            <person name="Lee W."/>
            <person name="Leger J.P."/>
            <person name="Lennon N."/>
            <person name="Leuper L."/>
            <person name="LeVine S."/>
            <person name="Liu J."/>
            <person name="Liu X."/>
            <person name="Lokyitsang Y."/>
            <person name="Lokyitsang T."/>
            <person name="Lui A."/>
            <person name="Macdonald J."/>
            <person name="Major J."/>
            <person name="Marabella R."/>
            <person name="Maru K."/>
            <person name="Matthews C."/>
            <person name="McDonough S."/>
            <person name="Mehta T."/>
            <person name="Meldrim J."/>
            <person name="Melnikov A."/>
            <person name="Meneus L."/>
            <person name="Mihalev A."/>
            <person name="Mihova T."/>
            <person name="Miller K."/>
            <person name="Mittelman R."/>
            <person name="Mlenga V."/>
            <person name="Mulrain L."/>
            <person name="Munson G."/>
            <person name="Navidi A."/>
            <person name="Naylor J."/>
            <person name="Nguyen T."/>
            <person name="Nguyen N."/>
            <person name="Nguyen C."/>
            <person name="Nguyen T."/>
            <person name="Nicol R."/>
            <person name="Norbu N."/>
            <person name="Norbu C."/>
            <person name="Novod N."/>
            <person name="Nyima T."/>
            <person name="Olandt P."/>
            <person name="O'Neill B."/>
            <person name="O'Neill K."/>
            <person name="Osman S."/>
            <person name="Oyono L."/>
            <person name="Patti C."/>
            <person name="Perrin D."/>
            <person name="Phunkhang P."/>
            <person name="Pierre F."/>
            <person name="Priest M."/>
            <person name="Rachupka A."/>
            <person name="Raghuraman S."/>
            <person name="Rameau R."/>
            <person name="Ray V."/>
            <person name="Raymond C."/>
            <person name="Rege F."/>
            <person name="Rise C."/>
            <person name="Rogers J."/>
            <person name="Rogov P."/>
            <person name="Sahalie J."/>
            <person name="Settipalli S."/>
            <person name="Sharpe T."/>
            <person name="Shea T."/>
            <person name="Sheehan M."/>
            <person name="Sherpa N."/>
            <person name="Shi J."/>
            <person name="Shih D."/>
            <person name="Sloan J."/>
            <person name="Smith C."/>
            <person name="Sparrow T."/>
            <person name="Stalker J."/>
            <person name="Stange-Thomann N."/>
            <person name="Stavropoulos S."/>
            <person name="Stone C."/>
            <person name="Stone S."/>
            <person name="Sykes S."/>
            <person name="Tchuinga P."/>
            <person name="Tenzing P."/>
            <person name="Tesfaye S."/>
            <person name="Thoulutsang D."/>
            <person name="Thoulutsang Y."/>
            <person name="Topham K."/>
            <person name="Topping I."/>
            <person name="Tsamla T."/>
            <person name="Vassiliev H."/>
            <person name="Venkataraman V."/>
            <person name="Vo A."/>
            <person name="Wangchuk T."/>
            <person name="Wangdi T."/>
            <person name="Weiand M."/>
            <person name="Wilkinson J."/>
            <person name="Wilson A."/>
            <person name="Yadav S."/>
            <person name="Yang S."/>
            <person name="Yang X."/>
            <person name="Young G."/>
            <person name="Yu Q."/>
            <person name="Zainoun J."/>
            <person name="Zembek L."/>
            <person name="Zimmer A."/>
            <person name="Lander E.S."/>
        </authorList>
    </citation>
    <scope>NUCLEOTIDE SEQUENCE [LARGE SCALE GENOMIC DNA]</scope>
    <source>
        <strain evidence="8">Boxer</strain>
    </source>
</reference>
<evidence type="ECO:0000313" key="8">
    <source>
        <dbReference type="Ensembl" id="ENSCAFP00000056143.2"/>
    </source>
</evidence>
<evidence type="ECO:0000313" key="11">
    <source>
        <dbReference type="Proteomes" id="UP000002254"/>
    </source>
</evidence>
<dbReference type="Ensembl" id="ENSCAFT00040039565.1">
    <property type="protein sequence ID" value="ENSCAFP00040034521.1"/>
    <property type="gene ID" value="ENSCAFG00040021253.1"/>
</dbReference>
<evidence type="ECO:0000256" key="6">
    <source>
        <dbReference type="RuleBase" id="RU231113"/>
    </source>
</evidence>
<dbReference type="InterPro" id="IPR025933">
    <property type="entry name" value="Beta_defensin_dom"/>
</dbReference>
<evidence type="ECO:0000256" key="3">
    <source>
        <dbReference type="ARBA" id="ARBA00022525"/>
    </source>
</evidence>
<reference evidence="9" key="3">
    <citation type="submission" date="2019-03" db="EMBL/GenBank/DDBJ databases">
        <authorList>
            <person name="Warren W.C."/>
            <person name="Johnson G.S."/>
        </authorList>
    </citation>
    <scope>NUCLEOTIDE SEQUENCE [LARGE SCALE GENOMIC DNA]</scope>
    <source>
        <strain evidence="9">Basenji</strain>
    </source>
</reference>
<dbReference type="Proteomes" id="UP000694542">
    <property type="component" value="Chromosome 24"/>
</dbReference>
<dbReference type="Ensembl" id="ENSCAFT00000072018.2">
    <property type="protein sequence ID" value="ENSCAFP00000056143.2"/>
    <property type="gene ID" value="ENSCAFG00000030438.3"/>
</dbReference>
<keyword evidence="3 6" id="KW-0964">Secreted</keyword>
<proteinExistence type="inferred from homology"/>
<evidence type="ECO:0000256" key="2">
    <source>
        <dbReference type="ARBA" id="ARBA00007371"/>
    </source>
</evidence>
<dbReference type="GO" id="GO:0045087">
    <property type="term" value="P:innate immune response"/>
    <property type="evidence" value="ECO:0007669"/>
    <property type="project" value="InterPro"/>
</dbReference>
<dbReference type="Proteomes" id="UP000694429">
    <property type="component" value="Chromosome 24"/>
</dbReference>
<sequence length="48" mass="5943">QRCWNLHGKCRQKCSRRERTLHLCPQSSLCMPCLPYRWYPLTSEREYK</sequence>
<dbReference type="GO" id="GO:0042742">
    <property type="term" value="P:defense response to bacterium"/>
    <property type="evidence" value="ECO:0007669"/>
    <property type="project" value="UniProtKB-UniRule"/>
</dbReference>
<gene>
    <name evidence="8" type="primary">DEFB123</name>
</gene>
<evidence type="ECO:0000256" key="1">
    <source>
        <dbReference type="ARBA" id="ARBA00004613"/>
    </source>
</evidence>